<evidence type="ECO:0000313" key="3">
    <source>
        <dbReference type="Proteomes" id="UP001177003"/>
    </source>
</evidence>
<gene>
    <name evidence="2" type="ORF">LSALG_LOCUS33093</name>
</gene>
<evidence type="ECO:0000313" key="2">
    <source>
        <dbReference type="EMBL" id="CAI9294101.1"/>
    </source>
</evidence>
<accession>A0AA36EF25</accession>
<feature type="compositionally biased region" description="Polar residues" evidence="1">
    <location>
        <begin position="328"/>
        <end position="343"/>
    </location>
</feature>
<reference evidence="2" key="1">
    <citation type="submission" date="2023-04" db="EMBL/GenBank/DDBJ databases">
        <authorList>
            <person name="Vijverberg K."/>
            <person name="Xiong W."/>
            <person name="Schranz E."/>
        </authorList>
    </citation>
    <scope>NUCLEOTIDE SEQUENCE</scope>
</reference>
<dbReference type="AlphaFoldDB" id="A0AA36EF25"/>
<dbReference type="Proteomes" id="UP001177003">
    <property type="component" value="Chromosome 7"/>
</dbReference>
<proteinExistence type="predicted"/>
<sequence length="383" mass="42914">MDDIDYDLIFGISDHAVDVEVHAPDNHIPEFSKLTDESSSTPQEGETMNDSPLEREQLDSNTLNDEEHSFEGEQEQLNAEIEGEHVVEGEHNVDDAYSNAGSEYDEIFEYAPLEFDPAYRPMEKWTRDHPKDQNFVADFDDDLEGKKQAVLGTVEATQVITPIVEESQENVVIPSKTWMFQRIKMKSMHKRKSSSQKLLRKPQLSHQGVLFREKKKTKKARKIVSSSESTEEDERVPETLEVTSILTSSILETTVIITPKVSISKSIFEEVRTSGLGENVSKNANQGPFISTPFESLVSVTPTSNIPLTSTTIPPTFEHIINQPITSVFSSQSTDTPKPTSPTETDHEGFGGVMKLLKELKEISTKPVSSPLITPEFVSQKFL</sequence>
<organism evidence="2 3">
    <name type="scientific">Lactuca saligna</name>
    <name type="common">Willowleaf lettuce</name>
    <dbReference type="NCBI Taxonomy" id="75948"/>
    <lineage>
        <taxon>Eukaryota</taxon>
        <taxon>Viridiplantae</taxon>
        <taxon>Streptophyta</taxon>
        <taxon>Embryophyta</taxon>
        <taxon>Tracheophyta</taxon>
        <taxon>Spermatophyta</taxon>
        <taxon>Magnoliopsida</taxon>
        <taxon>eudicotyledons</taxon>
        <taxon>Gunneridae</taxon>
        <taxon>Pentapetalae</taxon>
        <taxon>asterids</taxon>
        <taxon>campanulids</taxon>
        <taxon>Asterales</taxon>
        <taxon>Asteraceae</taxon>
        <taxon>Cichorioideae</taxon>
        <taxon>Cichorieae</taxon>
        <taxon>Lactucinae</taxon>
        <taxon>Lactuca</taxon>
    </lineage>
</organism>
<feature type="compositionally biased region" description="Polar residues" evidence="1">
    <location>
        <begin position="37"/>
        <end position="50"/>
    </location>
</feature>
<protein>
    <submittedName>
        <fullName evidence="2">Uncharacterized protein</fullName>
    </submittedName>
</protein>
<feature type="region of interest" description="Disordered" evidence="1">
    <location>
        <begin position="328"/>
        <end position="349"/>
    </location>
</feature>
<dbReference type="EMBL" id="OX465083">
    <property type="protein sequence ID" value="CAI9294101.1"/>
    <property type="molecule type" value="Genomic_DNA"/>
</dbReference>
<name>A0AA36EF25_LACSI</name>
<keyword evidence="3" id="KW-1185">Reference proteome</keyword>
<evidence type="ECO:0000256" key="1">
    <source>
        <dbReference type="SAM" id="MobiDB-lite"/>
    </source>
</evidence>
<feature type="region of interest" description="Disordered" evidence="1">
    <location>
        <begin position="29"/>
        <end position="73"/>
    </location>
</feature>